<feature type="chain" id="PRO_5004180084" evidence="1">
    <location>
        <begin position="22"/>
        <end position="226"/>
    </location>
</feature>
<reference evidence="2" key="1">
    <citation type="submission" date="2006-06" db="EMBL/GenBank/DDBJ databases">
        <title>Complete sequence of chromosome of Chelativorans sp. BNC1.</title>
        <authorList>
            <consortium name="US DOE Joint Genome Institute"/>
            <person name="Copeland A."/>
            <person name="Lucas S."/>
            <person name="Lapidus A."/>
            <person name="Barry K."/>
            <person name="Detter J.C."/>
            <person name="Glavina del Rio T."/>
            <person name="Hammon N."/>
            <person name="Israni S."/>
            <person name="Dalin E."/>
            <person name="Tice H."/>
            <person name="Pitluck S."/>
            <person name="Chertkov O."/>
            <person name="Brettin T."/>
            <person name="Bruce D."/>
            <person name="Han C."/>
            <person name="Tapia R."/>
            <person name="Gilna P."/>
            <person name="Schmutz J."/>
            <person name="Larimer F."/>
            <person name="Land M."/>
            <person name="Hauser L."/>
            <person name="Kyrpides N."/>
            <person name="Mikhailova N."/>
            <person name="Richardson P."/>
        </authorList>
    </citation>
    <scope>NUCLEOTIDE SEQUENCE</scope>
    <source>
        <strain evidence="2">BNC1</strain>
    </source>
</reference>
<accession>Q11B60</accession>
<keyword evidence="2" id="KW-0449">Lipoprotein</keyword>
<feature type="signal peptide" evidence="1">
    <location>
        <begin position="1"/>
        <end position="21"/>
    </location>
</feature>
<dbReference type="Pfam" id="PF09476">
    <property type="entry name" value="Pilus_CpaD"/>
    <property type="match status" value="1"/>
</dbReference>
<dbReference type="HOGENOM" id="CLU_098988_0_0_5"/>
<proteinExistence type="predicted"/>
<name>Q11B60_CHESB</name>
<dbReference type="EMBL" id="CP000390">
    <property type="protein sequence ID" value="ABG65365.1"/>
    <property type="molecule type" value="Genomic_DNA"/>
</dbReference>
<dbReference type="eggNOG" id="COG5461">
    <property type="taxonomic scope" value="Bacteria"/>
</dbReference>
<gene>
    <name evidence="2" type="ordered locus">Meso_3998</name>
</gene>
<dbReference type="NCBIfam" id="TIGR02522">
    <property type="entry name" value="pilus_cpaD"/>
    <property type="match status" value="1"/>
</dbReference>
<dbReference type="AlphaFoldDB" id="Q11B60"/>
<protein>
    <submittedName>
        <fullName evidence="2">Pilus (Caulobacter type) biogenesis lipoprotein CpaD</fullName>
    </submittedName>
</protein>
<dbReference type="PROSITE" id="PS51257">
    <property type="entry name" value="PROKAR_LIPOPROTEIN"/>
    <property type="match status" value="1"/>
</dbReference>
<dbReference type="KEGG" id="mes:Meso_3998"/>
<evidence type="ECO:0000313" key="2">
    <source>
        <dbReference type="EMBL" id="ABG65365.1"/>
    </source>
</evidence>
<keyword evidence="1" id="KW-0732">Signal</keyword>
<sequence precursor="true">MSIHRSGRLVFLVFMAAAAMAGCAKRDSITVGALPDDYRTNHPIVLSEKEQVLDLPVGVFSYRMTPQQKMSLEGFMEHYGESGKAVVTVLVPSGSPNERAASRLSEDIAQFLYRRGVPKGHLQVLSYDAPAEQASPVRVSYSVVAATTGQCGRWPEDLLDTTENKHYANFGCAYQNNLAAQIANPMDLLGPRKTTPIDAENRDTAIGRYKAGQVADEFWVRSEVEY</sequence>
<dbReference type="InterPro" id="IPR013361">
    <property type="entry name" value="Pilus_CpaD"/>
</dbReference>
<dbReference type="InterPro" id="IPR019027">
    <property type="entry name" value="Pilus_biogenesis_CpaD-related"/>
</dbReference>
<organism evidence="2">
    <name type="scientific">Chelativorans sp. (strain BNC1)</name>
    <dbReference type="NCBI Taxonomy" id="266779"/>
    <lineage>
        <taxon>Bacteria</taxon>
        <taxon>Pseudomonadati</taxon>
        <taxon>Pseudomonadota</taxon>
        <taxon>Alphaproteobacteria</taxon>
        <taxon>Hyphomicrobiales</taxon>
        <taxon>Phyllobacteriaceae</taxon>
        <taxon>Chelativorans</taxon>
    </lineage>
</organism>
<evidence type="ECO:0000256" key="1">
    <source>
        <dbReference type="SAM" id="SignalP"/>
    </source>
</evidence>
<dbReference type="STRING" id="266779.Meso_3998"/>